<organism evidence="2 3">
    <name type="scientific">Stigmatella aurantiaca</name>
    <dbReference type="NCBI Taxonomy" id="41"/>
    <lineage>
        <taxon>Bacteria</taxon>
        <taxon>Pseudomonadati</taxon>
        <taxon>Myxococcota</taxon>
        <taxon>Myxococcia</taxon>
        <taxon>Myxococcales</taxon>
        <taxon>Cystobacterineae</taxon>
        <taxon>Archangiaceae</taxon>
        <taxon>Stigmatella</taxon>
    </lineage>
</organism>
<gene>
    <name evidence="2" type="ORF">SAMN05444354_110122</name>
</gene>
<name>A0A1H7UPT2_STIAU</name>
<dbReference type="Proteomes" id="UP000182719">
    <property type="component" value="Unassembled WGS sequence"/>
</dbReference>
<protein>
    <recommendedName>
        <fullName evidence="4">DUF2795 domain-containing protein</fullName>
    </recommendedName>
</protein>
<evidence type="ECO:0000256" key="1">
    <source>
        <dbReference type="SAM" id="MobiDB-lite"/>
    </source>
</evidence>
<reference evidence="3" key="1">
    <citation type="submission" date="2016-10" db="EMBL/GenBank/DDBJ databases">
        <authorList>
            <person name="Varghese N."/>
            <person name="Submissions S."/>
        </authorList>
    </citation>
    <scope>NUCLEOTIDE SEQUENCE [LARGE SCALE GENOMIC DNA]</scope>
    <source>
        <strain evidence="3">DSM 17044</strain>
    </source>
</reference>
<proteinExistence type="predicted"/>
<dbReference type="EMBL" id="FOAP01000010">
    <property type="protein sequence ID" value="SEL98397.1"/>
    <property type="molecule type" value="Genomic_DNA"/>
</dbReference>
<feature type="region of interest" description="Disordered" evidence="1">
    <location>
        <begin position="1"/>
        <end position="30"/>
    </location>
</feature>
<sequence length="99" mass="10371">MNDDMTRARSTAEGRGADAHAPVESSPPASLRKALEGAVFPLSAEQLVHVARENGAPATLLTLLSALPRKPFASLEVVEFSLLDHTPRAAPVEEPSSSG</sequence>
<dbReference type="OrthoDB" id="5522958at2"/>
<evidence type="ECO:0000313" key="3">
    <source>
        <dbReference type="Proteomes" id="UP000182719"/>
    </source>
</evidence>
<evidence type="ECO:0000313" key="2">
    <source>
        <dbReference type="EMBL" id="SEL98397.1"/>
    </source>
</evidence>
<evidence type="ECO:0008006" key="4">
    <source>
        <dbReference type="Google" id="ProtNLM"/>
    </source>
</evidence>
<dbReference type="InterPro" id="IPR021527">
    <property type="entry name" value="DUF2795"/>
</dbReference>
<accession>A0A1H7UPT2</accession>
<dbReference type="Pfam" id="PF11387">
    <property type="entry name" value="DUF2795"/>
    <property type="match status" value="1"/>
</dbReference>
<feature type="compositionally biased region" description="Basic and acidic residues" evidence="1">
    <location>
        <begin position="1"/>
        <end position="18"/>
    </location>
</feature>
<dbReference type="AlphaFoldDB" id="A0A1H7UPT2"/>
<keyword evidence="3" id="KW-1185">Reference proteome</keyword>